<keyword evidence="5" id="KW-0539">Nucleus</keyword>
<dbReference type="SUPFAM" id="SSF140996">
    <property type="entry name" value="Hermes dimerisation domain"/>
    <property type="match status" value="1"/>
</dbReference>
<organism evidence="7 8">
    <name type="scientific">Exocentrus adspersus</name>
    <dbReference type="NCBI Taxonomy" id="1586481"/>
    <lineage>
        <taxon>Eukaryota</taxon>
        <taxon>Metazoa</taxon>
        <taxon>Ecdysozoa</taxon>
        <taxon>Arthropoda</taxon>
        <taxon>Hexapoda</taxon>
        <taxon>Insecta</taxon>
        <taxon>Pterygota</taxon>
        <taxon>Neoptera</taxon>
        <taxon>Endopterygota</taxon>
        <taxon>Coleoptera</taxon>
        <taxon>Polyphaga</taxon>
        <taxon>Cucujiformia</taxon>
        <taxon>Chrysomeloidea</taxon>
        <taxon>Cerambycidae</taxon>
        <taxon>Lamiinae</taxon>
        <taxon>Acanthocinini</taxon>
        <taxon>Exocentrus</taxon>
    </lineage>
</organism>
<dbReference type="AlphaFoldDB" id="A0AAV8VBY4"/>
<dbReference type="GO" id="GO:0008270">
    <property type="term" value="F:zinc ion binding"/>
    <property type="evidence" value="ECO:0007669"/>
    <property type="project" value="UniProtKB-KW"/>
</dbReference>
<evidence type="ECO:0000256" key="3">
    <source>
        <dbReference type="ARBA" id="ARBA00022771"/>
    </source>
</evidence>
<name>A0AAV8VBY4_9CUCU</name>
<evidence type="ECO:0000256" key="6">
    <source>
        <dbReference type="SAM" id="MobiDB-lite"/>
    </source>
</evidence>
<feature type="compositionally biased region" description="Polar residues" evidence="6">
    <location>
        <begin position="51"/>
        <end position="62"/>
    </location>
</feature>
<feature type="compositionally biased region" description="Polar residues" evidence="6">
    <location>
        <begin position="33"/>
        <end position="43"/>
    </location>
</feature>
<dbReference type="PANTHER" id="PTHR46481">
    <property type="entry name" value="ZINC FINGER BED DOMAIN-CONTAINING PROTEIN 4"/>
    <property type="match status" value="1"/>
</dbReference>
<evidence type="ECO:0000256" key="5">
    <source>
        <dbReference type="ARBA" id="ARBA00023242"/>
    </source>
</evidence>
<dbReference type="EMBL" id="JANEYG010000185">
    <property type="protein sequence ID" value="KAJ8911510.1"/>
    <property type="molecule type" value="Genomic_DNA"/>
</dbReference>
<evidence type="ECO:0000256" key="2">
    <source>
        <dbReference type="ARBA" id="ARBA00022723"/>
    </source>
</evidence>
<evidence type="ECO:0000313" key="7">
    <source>
        <dbReference type="EMBL" id="KAJ8911510.1"/>
    </source>
</evidence>
<protein>
    <submittedName>
        <fullName evidence="7">Uncharacterized protein</fullName>
    </submittedName>
</protein>
<sequence>MDCGADPTLFASGRAAVGSISKKAQIKKKNANNVTETSKQSLPDSVEPAPGTSTSTISQPKSINREKNNKTNTETNLTKSTHVRDKVNNELTKTEKDALDKCIIKMIATDYQPLSFVENVGFLEYTRKLHASYTPPSRKTLSTVLLPQFYTDIQTKVKIMLNSVNNVAVTTDIWSSDSNKSYITVTCHFICKKLFSIVLATREMSEAHTGANIAATLLTIFQEWQIENKIVTIVSDNGANIKNAVNEHLKKGYKLNDRYFIPDAHYIFPIIYSNA</sequence>
<keyword evidence="3" id="KW-0863">Zinc-finger</keyword>
<accession>A0AAV8VBY4</accession>
<evidence type="ECO:0000256" key="4">
    <source>
        <dbReference type="ARBA" id="ARBA00022833"/>
    </source>
</evidence>
<dbReference type="PANTHER" id="PTHR46481:SF10">
    <property type="entry name" value="ZINC FINGER BED DOMAIN-CONTAINING PROTEIN 39"/>
    <property type="match status" value="1"/>
</dbReference>
<dbReference type="GO" id="GO:0005634">
    <property type="term" value="C:nucleus"/>
    <property type="evidence" value="ECO:0007669"/>
    <property type="project" value="UniProtKB-SubCell"/>
</dbReference>
<comment type="caution">
    <text evidence="7">The sequence shown here is derived from an EMBL/GenBank/DDBJ whole genome shotgun (WGS) entry which is preliminary data.</text>
</comment>
<proteinExistence type="predicted"/>
<dbReference type="InterPro" id="IPR052035">
    <property type="entry name" value="ZnF_BED_domain_contain"/>
</dbReference>
<reference evidence="7 8" key="1">
    <citation type="journal article" date="2023" name="Insect Mol. Biol.">
        <title>Genome sequencing provides insights into the evolution of gene families encoding plant cell wall-degrading enzymes in longhorned beetles.</title>
        <authorList>
            <person name="Shin N.R."/>
            <person name="Okamura Y."/>
            <person name="Kirsch R."/>
            <person name="Pauchet Y."/>
        </authorList>
    </citation>
    <scope>NUCLEOTIDE SEQUENCE [LARGE SCALE GENOMIC DNA]</scope>
    <source>
        <strain evidence="7">EAD_L_NR</strain>
    </source>
</reference>
<dbReference type="InterPro" id="IPR012337">
    <property type="entry name" value="RNaseH-like_sf"/>
</dbReference>
<dbReference type="SUPFAM" id="SSF53098">
    <property type="entry name" value="Ribonuclease H-like"/>
    <property type="match status" value="1"/>
</dbReference>
<keyword evidence="4" id="KW-0862">Zinc</keyword>
<feature type="region of interest" description="Disordered" evidence="6">
    <location>
        <begin position="21"/>
        <end position="75"/>
    </location>
</feature>
<keyword evidence="2" id="KW-0479">Metal-binding</keyword>
<dbReference type="Proteomes" id="UP001159042">
    <property type="component" value="Unassembled WGS sequence"/>
</dbReference>
<comment type="subcellular location">
    <subcellularLocation>
        <location evidence="1">Nucleus</location>
    </subcellularLocation>
</comment>
<evidence type="ECO:0000256" key="1">
    <source>
        <dbReference type="ARBA" id="ARBA00004123"/>
    </source>
</evidence>
<gene>
    <name evidence="7" type="ORF">NQ315_014435</name>
</gene>
<keyword evidence="8" id="KW-1185">Reference proteome</keyword>
<evidence type="ECO:0000313" key="8">
    <source>
        <dbReference type="Proteomes" id="UP001159042"/>
    </source>
</evidence>